<comment type="catalytic activity">
    <reaction evidence="18 19">
        <text>alpha-ribazole 5'-phosphate + adenosylcob(III)inamide-GDP = adenosylcob(III)alamin 5'-phosphate + GMP + H(+)</text>
        <dbReference type="Rhea" id="RHEA:23560"/>
        <dbReference type="ChEBI" id="CHEBI:15378"/>
        <dbReference type="ChEBI" id="CHEBI:57918"/>
        <dbReference type="ChEBI" id="CHEBI:58115"/>
        <dbReference type="ChEBI" id="CHEBI:60487"/>
        <dbReference type="ChEBI" id="CHEBI:60493"/>
        <dbReference type="EC" id="2.7.8.26"/>
    </reaction>
</comment>
<keyword evidence="11 19" id="KW-0460">Magnesium</keyword>
<dbReference type="Proteomes" id="UP000239462">
    <property type="component" value="Chromosome"/>
</dbReference>
<comment type="pathway">
    <text evidence="3 19">Cofactor biosynthesis; adenosylcobalamin biosynthesis; adenosylcobalamin from cob(II)yrinate a,c-diamide: step 7/7.</text>
</comment>
<dbReference type="EMBL" id="JACDUM010000001">
    <property type="protein sequence ID" value="MBA2859997.1"/>
    <property type="molecule type" value="Genomic_DNA"/>
</dbReference>
<evidence type="ECO:0000256" key="18">
    <source>
        <dbReference type="ARBA" id="ARBA00049504"/>
    </source>
</evidence>
<dbReference type="Pfam" id="PF02654">
    <property type="entry name" value="CobS"/>
    <property type="match status" value="1"/>
</dbReference>
<dbReference type="KEGG" id="mmad:MMJJ_00530"/>
<dbReference type="HAMAP" id="MF_00719">
    <property type="entry name" value="CobS"/>
    <property type="match status" value="1"/>
</dbReference>
<comment type="similarity">
    <text evidence="4 19">Belongs to the CobS family.</text>
</comment>
<keyword evidence="10 19" id="KW-0812">Transmembrane</keyword>
<evidence type="ECO:0000256" key="3">
    <source>
        <dbReference type="ARBA" id="ARBA00004663"/>
    </source>
</evidence>
<evidence type="ECO:0000313" key="26">
    <source>
        <dbReference type="Proteomes" id="UP000568063"/>
    </source>
</evidence>
<evidence type="ECO:0000256" key="12">
    <source>
        <dbReference type="ARBA" id="ARBA00022989"/>
    </source>
</evidence>
<gene>
    <name evidence="19 20" type="primary">cobS</name>
    <name evidence="21" type="ORF">HNP91_000792</name>
    <name evidence="22" type="ORF">HNP94_000797</name>
    <name evidence="23" type="ORF">HNP96_000218</name>
    <name evidence="20" type="ORF">MMJJ_00530</name>
</gene>
<evidence type="ECO:0000313" key="25">
    <source>
        <dbReference type="Proteomes" id="UP000567099"/>
    </source>
</evidence>
<organism evidence="20 24">
    <name type="scientific">Methanococcus maripaludis</name>
    <name type="common">Methanococcus deltae</name>
    <dbReference type="NCBI Taxonomy" id="39152"/>
    <lineage>
        <taxon>Archaea</taxon>
        <taxon>Methanobacteriati</taxon>
        <taxon>Methanobacteriota</taxon>
        <taxon>Methanomada group</taxon>
        <taxon>Methanococci</taxon>
        <taxon>Methanococcales</taxon>
        <taxon>Methanococcaceae</taxon>
        <taxon>Methanococcus</taxon>
    </lineage>
</organism>
<protein>
    <recommendedName>
        <fullName evidence="6 19">Adenosylcobinamide-GDP ribazoletransferase</fullName>
        <ecNumber evidence="5 19">2.7.8.26</ecNumber>
    </recommendedName>
    <alternativeName>
        <fullName evidence="16 19">Cobalamin synthase</fullName>
    </alternativeName>
    <alternativeName>
        <fullName evidence="15 19">Cobalamin-5'-phosphate synthase</fullName>
    </alternativeName>
</protein>
<sequence>MIDELKGLVLFMTRIPVGRSKSDFEGIAKYFMFMPLVGTLISLFGVFTAYILNYLGFTSGNIIGTAVLFTLLYIQGFHHLDGLADYGDSWMVTGNARKKLEVMKDVYMGIGGFVFVFFVELLSLFSFAYLFETSTFTLFLKYIIIIETCSRLGLLSCACCGIPANDGTGRFFAKKSNEYHLLTGLIFSLGVSILLQIPKIGVLCSILAVFLGMFIAWKCNNKLGCVTGDIFGATAEISRMVFLIVIIAFTPYFSLIG</sequence>
<dbReference type="Proteomes" id="UP000590564">
    <property type="component" value="Unassembled WGS sequence"/>
</dbReference>
<evidence type="ECO:0000256" key="7">
    <source>
        <dbReference type="ARBA" id="ARBA00022475"/>
    </source>
</evidence>
<reference evidence="20" key="2">
    <citation type="submission" date="2018-02" db="EMBL/GenBank/DDBJ databases">
        <title>Complete genome sequence of the Methanococcus maripaludis type strain JJ (DSM 2067), a model for selenoprotein synthesis in Archaea.</title>
        <authorList>
            <person name="Poehlein A."/>
            <person name="Heym D."/>
            <person name="Quitzke V."/>
            <person name="Fersch J."/>
            <person name="Daniel R."/>
            <person name="Rother M."/>
        </authorList>
    </citation>
    <scope>NUCLEOTIDE SEQUENCE [LARGE SCALE GENOMIC DNA]</scope>
    <source>
        <strain evidence="20">DSM 2067</strain>
    </source>
</reference>
<evidence type="ECO:0000256" key="6">
    <source>
        <dbReference type="ARBA" id="ARBA00015850"/>
    </source>
</evidence>
<comment type="catalytic activity">
    <reaction evidence="17 19">
        <text>alpha-ribazole + adenosylcob(III)inamide-GDP = adenosylcob(III)alamin + GMP + H(+)</text>
        <dbReference type="Rhea" id="RHEA:16049"/>
        <dbReference type="ChEBI" id="CHEBI:10329"/>
        <dbReference type="ChEBI" id="CHEBI:15378"/>
        <dbReference type="ChEBI" id="CHEBI:18408"/>
        <dbReference type="ChEBI" id="CHEBI:58115"/>
        <dbReference type="ChEBI" id="CHEBI:60487"/>
        <dbReference type="EC" id="2.7.8.26"/>
    </reaction>
</comment>
<evidence type="ECO:0000256" key="5">
    <source>
        <dbReference type="ARBA" id="ARBA00013200"/>
    </source>
</evidence>
<proteinExistence type="inferred from homology"/>
<comment type="function">
    <text evidence="14 19">Joins adenosylcobinamide-GDP and alpha-ribazole to generate adenosylcobalamin (Ado-cobalamin). Also synthesizes adenosylcobalamin 5'-phosphate from adenosylcobinamide-GDP and alpha-ribazole 5'-phosphate.</text>
</comment>
<evidence type="ECO:0000256" key="15">
    <source>
        <dbReference type="ARBA" id="ARBA00032605"/>
    </source>
</evidence>
<keyword evidence="13 19" id="KW-0472">Membrane</keyword>
<evidence type="ECO:0000256" key="4">
    <source>
        <dbReference type="ARBA" id="ARBA00010561"/>
    </source>
</evidence>
<dbReference type="PANTHER" id="PTHR34148:SF1">
    <property type="entry name" value="ADENOSYLCOBINAMIDE-GDP RIBAZOLETRANSFERASE"/>
    <property type="match status" value="1"/>
</dbReference>
<evidence type="ECO:0000256" key="11">
    <source>
        <dbReference type="ARBA" id="ARBA00022842"/>
    </source>
</evidence>
<feature type="transmembrane region" description="Helical" evidence="19">
    <location>
        <begin position="106"/>
        <end position="131"/>
    </location>
</feature>
<feature type="transmembrane region" description="Helical" evidence="19">
    <location>
        <begin position="57"/>
        <end position="74"/>
    </location>
</feature>
<evidence type="ECO:0000256" key="14">
    <source>
        <dbReference type="ARBA" id="ARBA00025228"/>
    </source>
</evidence>
<dbReference type="GO" id="GO:0051073">
    <property type="term" value="F:adenosylcobinamide-GDP ribazoletransferase activity"/>
    <property type="evidence" value="ECO:0007669"/>
    <property type="project" value="UniProtKB-UniRule"/>
</dbReference>
<dbReference type="Proteomes" id="UP000568063">
    <property type="component" value="Unassembled WGS sequence"/>
</dbReference>
<dbReference type="Proteomes" id="UP000567099">
    <property type="component" value="Unassembled WGS sequence"/>
</dbReference>
<evidence type="ECO:0000313" key="20">
    <source>
        <dbReference type="EMBL" id="AVB75472.1"/>
    </source>
</evidence>
<evidence type="ECO:0000256" key="9">
    <source>
        <dbReference type="ARBA" id="ARBA00022679"/>
    </source>
</evidence>
<reference evidence="24" key="1">
    <citation type="journal article" date="2018" name="Genome Announc.">
        <title>Complete Genome Sequence of the Methanococcus maripaludis Type Strain JJ (DSM 2067), a Model for Selenoprotein Synthesis in Archaea.</title>
        <authorList>
            <person name="Poehlein A."/>
            <person name="Heym D."/>
            <person name="Quitzke V."/>
            <person name="Fersch J."/>
            <person name="Daniel R."/>
            <person name="Rother M."/>
        </authorList>
    </citation>
    <scope>NUCLEOTIDE SEQUENCE [LARGE SCALE GENOMIC DNA]</scope>
    <source>
        <strain evidence="24">DSM 2067</strain>
    </source>
</reference>
<name>A0A2L1C7X6_METMI</name>
<accession>A0A2L1C7X6</accession>
<comment type="subcellular location">
    <subcellularLocation>
        <location evidence="2 19">Cell membrane</location>
        <topology evidence="2 19">Multi-pass membrane protein</topology>
    </subcellularLocation>
</comment>
<dbReference type="EMBL" id="JACHED010000001">
    <property type="protein sequence ID" value="MBB6496197.1"/>
    <property type="molecule type" value="Genomic_DNA"/>
</dbReference>
<evidence type="ECO:0000256" key="8">
    <source>
        <dbReference type="ARBA" id="ARBA00022573"/>
    </source>
</evidence>
<dbReference type="AlphaFoldDB" id="A0A2L1C7X6"/>
<evidence type="ECO:0000313" key="27">
    <source>
        <dbReference type="Proteomes" id="UP000590564"/>
    </source>
</evidence>
<dbReference type="UniPathway" id="UPA00148">
    <property type="reaction ID" value="UER00238"/>
</dbReference>
<evidence type="ECO:0000313" key="21">
    <source>
        <dbReference type="EMBL" id="MBA2859997.1"/>
    </source>
</evidence>
<evidence type="ECO:0000256" key="10">
    <source>
        <dbReference type="ARBA" id="ARBA00022692"/>
    </source>
</evidence>
<dbReference type="NCBIfam" id="TIGR00317">
    <property type="entry name" value="cobS"/>
    <property type="match status" value="1"/>
</dbReference>
<evidence type="ECO:0000256" key="1">
    <source>
        <dbReference type="ARBA" id="ARBA00001946"/>
    </source>
</evidence>
<dbReference type="GeneID" id="2762630"/>
<evidence type="ECO:0000256" key="2">
    <source>
        <dbReference type="ARBA" id="ARBA00004651"/>
    </source>
</evidence>
<evidence type="ECO:0000313" key="24">
    <source>
        <dbReference type="Proteomes" id="UP000239462"/>
    </source>
</evidence>
<dbReference type="RefSeq" id="WP_011170882.1">
    <property type="nucleotide sequence ID" value="NZ_CP026606.1"/>
</dbReference>
<feature type="transmembrane region" description="Helical" evidence="19">
    <location>
        <begin position="30"/>
        <end position="51"/>
    </location>
</feature>
<evidence type="ECO:0000256" key="13">
    <source>
        <dbReference type="ARBA" id="ARBA00023136"/>
    </source>
</evidence>
<dbReference type="PANTHER" id="PTHR34148">
    <property type="entry name" value="ADENOSYLCOBINAMIDE-GDP RIBAZOLETRANSFERASE"/>
    <property type="match status" value="1"/>
</dbReference>
<dbReference type="GO" id="GO:0005886">
    <property type="term" value="C:plasma membrane"/>
    <property type="evidence" value="ECO:0007669"/>
    <property type="project" value="UniProtKB-SubCell"/>
</dbReference>
<dbReference type="EMBL" id="CP026606">
    <property type="protein sequence ID" value="AVB75472.1"/>
    <property type="molecule type" value="Genomic_DNA"/>
</dbReference>
<keyword evidence="9 19" id="KW-0808">Transferase</keyword>
<evidence type="ECO:0000256" key="17">
    <source>
        <dbReference type="ARBA" id="ARBA00048623"/>
    </source>
</evidence>
<keyword evidence="12 19" id="KW-1133">Transmembrane helix</keyword>
<feature type="transmembrane region" description="Helical" evidence="19">
    <location>
        <begin position="179"/>
        <end position="195"/>
    </location>
</feature>
<evidence type="ECO:0000256" key="16">
    <source>
        <dbReference type="ARBA" id="ARBA00032853"/>
    </source>
</evidence>
<dbReference type="GO" id="GO:0009236">
    <property type="term" value="P:cobalamin biosynthetic process"/>
    <property type="evidence" value="ECO:0007669"/>
    <property type="project" value="UniProtKB-UniRule"/>
</dbReference>
<keyword evidence="7 19" id="KW-1003">Cell membrane</keyword>
<dbReference type="GeneID" id="36101149"/>
<feature type="transmembrane region" description="Helical" evidence="19">
    <location>
        <begin position="200"/>
        <end position="217"/>
    </location>
</feature>
<comment type="cofactor">
    <cofactor evidence="1 19">
        <name>Mg(2+)</name>
        <dbReference type="ChEBI" id="CHEBI:18420"/>
    </cofactor>
</comment>
<dbReference type="GO" id="GO:0008818">
    <property type="term" value="F:cobalamin 5'-phosphate synthase activity"/>
    <property type="evidence" value="ECO:0007669"/>
    <property type="project" value="UniProtKB-UniRule"/>
</dbReference>
<keyword evidence="8 19" id="KW-0169">Cobalamin biosynthesis</keyword>
<dbReference type="InterPro" id="IPR003805">
    <property type="entry name" value="CobS"/>
</dbReference>
<evidence type="ECO:0000256" key="19">
    <source>
        <dbReference type="HAMAP-Rule" id="MF_00719"/>
    </source>
</evidence>
<evidence type="ECO:0000313" key="23">
    <source>
        <dbReference type="EMBL" id="MBB6496197.1"/>
    </source>
</evidence>
<feature type="transmembrane region" description="Helical" evidence="19">
    <location>
        <begin position="237"/>
        <end position="256"/>
    </location>
</feature>
<evidence type="ECO:0000313" key="22">
    <source>
        <dbReference type="EMBL" id="MBA2863797.1"/>
    </source>
</evidence>
<dbReference type="EMBL" id="JACDUO010000001">
    <property type="protein sequence ID" value="MBA2863797.1"/>
    <property type="molecule type" value="Genomic_DNA"/>
</dbReference>
<reference evidence="25 26" key="3">
    <citation type="submission" date="2020-07" db="EMBL/GenBank/DDBJ databases">
        <title>Genomic Encyclopedia of Type Strains, Phase IV (KMG-V): Genome sequencing to study the core and pangenomes of soil and plant-associated prokaryotes.</title>
        <authorList>
            <person name="Whitman W."/>
        </authorList>
    </citation>
    <scope>NUCLEOTIDE SEQUENCE [LARGE SCALE GENOMIC DNA]</scope>
    <source>
        <strain evidence="22 25">C13</strain>
        <strain evidence="21 26">C9</strain>
        <strain evidence="23 27">D1</strain>
    </source>
</reference>
<dbReference type="EC" id="2.7.8.26" evidence="5 19"/>